<dbReference type="RefSeq" id="WP_075014588.1">
    <property type="nucleotide sequence ID" value="NZ_FOWE01000008.1"/>
</dbReference>
<dbReference type="OrthoDB" id="3297757at2"/>
<dbReference type="InterPro" id="IPR003594">
    <property type="entry name" value="HATPase_dom"/>
</dbReference>
<evidence type="ECO:0000259" key="3">
    <source>
        <dbReference type="Pfam" id="PF13581"/>
    </source>
</evidence>
<keyword evidence="4" id="KW-0808">Transferase</keyword>
<dbReference type="PANTHER" id="PTHR35526">
    <property type="entry name" value="ANTI-SIGMA-F FACTOR RSBW-RELATED"/>
    <property type="match status" value="1"/>
</dbReference>
<dbReference type="InterPro" id="IPR036890">
    <property type="entry name" value="HATPase_C_sf"/>
</dbReference>
<keyword evidence="5" id="KW-1185">Reference proteome</keyword>
<dbReference type="Pfam" id="PF13581">
    <property type="entry name" value="HATPase_c_2"/>
    <property type="match status" value="1"/>
</dbReference>
<reference evidence="5" key="1">
    <citation type="submission" date="2016-10" db="EMBL/GenBank/DDBJ databases">
        <authorList>
            <person name="Varghese N."/>
            <person name="Submissions S."/>
        </authorList>
    </citation>
    <scope>NUCLEOTIDE SEQUENCE [LARGE SCALE GENOMIC DNA]</scope>
    <source>
        <strain evidence="5">DSM 43161</strain>
    </source>
</reference>
<dbReference type="SUPFAM" id="SSF55874">
    <property type="entry name" value="ATPase domain of HSP90 chaperone/DNA topoisomerase II/histidine kinase"/>
    <property type="match status" value="1"/>
</dbReference>
<gene>
    <name evidence="4" type="ORF">SAMN05660359_03250</name>
</gene>
<name>A0A1I5H141_9ACTN</name>
<keyword evidence="4" id="KW-0418">Kinase</keyword>
<accession>A0A1I5H141</accession>
<dbReference type="InterPro" id="IPR050267">
    <property type="entry name" value="Anti-sigma-factor_SerPK"/>
</dbReference>
<dbReference type="AlphaFoldDB" id="A0A1I5H141"/>
<dbReference type="GO" id="GO:0004674">
    <property type="term" value="F:protein serine/threonine kinase activity"/>
    <property type="evidence" value="ECO:0007669"/>
    <property type="project" value="UniProtKB-KW"/>
</dbReference>
<keyword evidence="1" id="KW-0723">Serine/threonine-protein kinase</keyword>
<feature type="compositionally biased region" description="Basic residues" evidence="2">
    <location>
        <begin position="155"/>
        <end position="168"/>
    </location>
</feature>
<evidence type="ECO:0000256" key="1">
    <source>
        <dbReference type="ARBA" id="ARBA00022527"/>
    </source>
</evidence>
<dbReference type="CDD" id="cd16936">
    <property type="entry name" value="HATPase_RsbW-like"/>
    <property type="match status" value="1"/>
</dbReference>
<protein>
    <submittedName>
        <fullName evidence="4">Histidine kinase-like ATPase domain-containing protein</fullName>
    </submittedName>
</protein>
<sequence>MTAPPWAHRALPIRDTESAVVGRWHPETLAELTVSRRQLGSALHDGARPAAAVEGAVQRLLLAFEELASNALRHGGPPTEVTVIRSGRSWLLEVRDAAVDSPPSPAVHRDPAHGGMGLSLVATICADHGWTVEGRCKVVWARVDYTYAEGPGASPRRRPRRPGGRGRRPPGLGH</sequence>
<proteinExistence type="predicted"/>
<dbReference type="EMBL" id="FOWE01000008">
    <property type="protein sequence ID" value="SFO41561.1"/>
    <property type="molecule type" value="Genomic_DNA"/>
</dbReference>
<dbReference type="PANTHER" id="PTHR35526:SF3">
    <property type="entry name" value="ANTI-SIGMA-F FACTOR RSBW"/>
    <property type="match status" value="1"/>
</dbReference>
<feature type="domain" description="Histidine kinase/HSP90-like ATPase" evidence="3">
    <location>
        <begin position="40"/>
        <end position="142"/>
    </location>
</feature>
<evidence type="ECO:0000256" key="2">
    <source>
        <dbReference type="SAM" id="MobiDB-lite"/>
    </source>
</evidence>
<evidence type="ECO:0000313" key="4">
    <source>
        <dbReference type="EMBL" id="SFO41561.1"/>
    </source>
</evidence>
<dbReference type="Gene3D" id="3.30.565.10">
    <property type="entry name" value="Histidine kinase-like ATPase, C-terminal domain"/>
    <property type="match status" value="1"/>
</dbReference>
<organism evidence="4 5">
    <name type="scientific">Geodermatophilus obscurus</name>
    <dbReference type="NCBI Taxonomy" id="1861"/>
    <lineage>
        <taxon>Bacteria</taxon>
        <taxon>Bacillati</taxon>
        <taxon>Actinomycetota</taxon>
        <taxon>Actinomycetes</taxon>
        <taxon>Geodermatophilales</taxon>
        <taxon>Geodermatophilaceae</taxon>
        <taxon>Geodermatophilus</taxon>
    </lineage>
</organism>
<feature type="region of interest" description="Disordered" evidence="2">
    <location>
        <begin position="150"/>
        <end position="174"/>
    </location>
</feature>
<dbReference type="Proteomes" id="UP000183642">
    <property type="component" value="Unassembled WGS sequence"/>
</dbReference>
<evidence type="ECO:0000313" key="5">
    <source>
        <dbReference type="Proteomes" id="UP000183642"/>
    </source>
</evidence>